<reference evidence="1" key="1">
    <citation type="submission" date="2020-11" db="EMBL/GenBank/DDBJ databases">
        <authorList>
            <person name="Whitehead M."/>
        </authorList>
    </citation>
    <scope>NUCLEOTIDE SEQUENCE</scope>
    <source>
        <strain evidence="1">EGII</strain>
    </source>
</reference>
<keyword evidence="2" id="KW-1185">Reference proteome</keyword>
<dbReference type="EMBL" id="CAJHJT010000034">
    <property type="protein sequence ID" value="CAD7005024.1"/>
    <property type="molecule type" value="Genomic_DNA"/>
</dbReference>
<evidence type="ECO:0000313" key="2">
    <source>
        <dbReference type="Proteomes" id="UP000606786"/>
    </source>
</evidence>
<sequence>MYIYAYISVGRQICKQQVAVTDKRQSRLLNYHSLAVDEEAAGERVQRRLLRKEKYEEEKKRYTDIKEKNITENNFKCNKTVNHIYIISVKCTCAYMYVCVCMFDCHMAK</sequence>
<dbReference type="Proteomes" id="UP000606786">
    <property type="component" value="Unassembled WGS sequence"/>
</dbReference>
<dbReference type="AlphaFoldDB" id="A0A811V268"/>
<name>A0A811V268_CERCA</name>
<organism evidence="1 2">
    <name type="scientific">Ceratitis capitata</name>
    <name type="common">Mediterranean fruit fly</name>
    <name type="synonym">Tephritis capitata</name>
    <dbReference type="NCBI Taxonomy" id="7213"/>
    <lineage>
        <taxon>Eukaryota</taxon>
        <taxon>Metazoa</taxon>
        <taxon>Ecdysozoa</taxon>
        <taxon>Arthropoda</taxon>
        <taxon>Hexapoda</taxon>
        <taxon>Insecta</taxon>
        <taxon>Pterygota</taxon>
        <taxon>Neoptera</taxon>
        <taxon>Endopterygota</taxon>
        <taxon>Diptera</taxon>
        <taxon>Brachycera</taxon>
        <taxon>Muscomorpha</taxon>
        <taxon>Tephritoidea</taxon>
        <taxon>Tephritidae</taxon>
        <taxon>Ceratitis</taxon>
        <taxon>Ceratitis</taxon>
    </lineage>
</organism>
<protein>
    <submittedName>
        <fullName evidence="1">(Mediterranean fruit fly) hypothetical protein</fullName>
    </submittedName>
</protein>
<accession>A0A811V268</accession>
<proteinExistence type="predicted"/>
<gene>
    <name evidence="1" type="ORF">CCAP1982_LOCUS13396</name>
</gene>
<comment type="caution">
    <text evidence="1">The sequence shown here is derived from an EMBL/GenBank/DDBJ whole genome shotgun (WGS) entry which is preliminary data.</text>
</comment>
<evidence type="ECO:0000313" key="1">
    <source>
        <dbReference type="EMBL" id="CAD7005024.1"/>
    </source>
</evidence>